<organism evidence="5">
    <name type="scientific">Timema shepardi</name>
    <name type="common">Walking stick</name>
    <dbReference type="NCBI Taxonomy" id="629360"/>
    <lineage>
        <taxon>Eukaryota</taxon>
        <taxon>Metazoa</taxon>
        <taxon>Ecdysozoa</taxon>
        <taxon>Arthropoda</taxon>
        <taxon>Hexapoda</taxon>
        <taxon>Insecta</taxon>
        <taxon>Pterygota</taxon>
        <taxon>Neoptera</taxon>
        <taxon>Polyneoptera</taxon>
        <taxon>Phasmatodea</taxon>
        <taxon>Timematodea</taxon>
        <taxon>Timematoidea</taxon>
        <taxon>Timematidae</taxon>
        <taxon>Timema</taxon>
    </lineage>
</organism>
<reference evidence="5" key="1">
    <citation type="submission" date="2020-11" db="EMBL/GenBank/DDBJ databases">
        <authorList>
            <person name="Tran Van P."/>
        </authorList>
    </citation>
    <scope>NUCLEOTIDE SEQUENCE</scope>
</reference>
<evidence type="ECO:0000313" key="5">
    <source>
        <dbReference type="EMBL" id="CAD7264562.1"/>
    </source>
</evidence>
<sequence>MAGRGGRGRGRAAMSFNVEQLGFSKGEALPGPVLAPPPLYPPLANRLLSLLRAINYDDVAKRVPTIETVLYICNYDDVAKRVPTIETVLYICNYDDVAKRDGPLYLSPCSRPVPLQDTPESEYLLTLKKDFVDYLHDSPAYLQHTVTKKDIERYSDRYQTLAKGQGQLKLDWSRFPKELRPHVKTKTTSRKRKLQGGKSGGKPAKIAKKNVDITSTLAELEKKETLVGSDAEEETEETEGKEEGEEDKEEEEEGEDVEQEDLDEEMDDGTDYVNNYFDNGENYLDEEDDNLDDGPVY</sequence>
<feature type="compositionally biased region" description="Basic residues" evidence="4">
    <location>
        <begin position="182"/>
        <end position="195"/>
    </location>
</feature>
<evidence type="ECO:0008006" key="6">
    <source>
        <dbReference type="Google" id="ProtNLM"/>
    </source>
</evidence>
<protein>
    <recommendedName>
        <fullName evidence="6">DNA-directed RNA polymerase III subunit</fullName>
    </recommendedName>
</protein>
<dbReference type="PANTHER" id="PTHR15367">
    <property type="entry name" value="DNA-DIRECTED RNA POLYMERASE III"/>
    <property type="match status" value="1"/>
</dbReference>
<dbReference type="GO" id="GO:0005666">
    <property type="term" value="C:RNA polymerase III complex"/>
    <property type="evidence" value="ECO:0007669"/>
    <property type="project" value="TreeGrafter"/>
</dbReference>
<evidence type="ECO:0000256" key="4">
    <source>
        <dbReference type="SAM" id="MobiDB-lite"/>
    </source>
</evidence>
<comment type="subcellular location">
    <subcellularLocation>
        <location evidence="1">Nucleus</location>
    </subcellularLocation>
</comment>
<dbReference type="InterPro" id="IPR024661">
    <property type="entry name" value="RNA_pol_III_Rpc31"/>
</dbReference>
<feature type="region of interest" description="Disordered" evidence="4">
    <location>
        <begin position="222"/>
        <end position="297"/>
    </location>
</feature>
<feature type="compositionally biased region" description="Acidic residues" evidence="4">
    <location>
        <begin position="283"/>
        <end position="297"/>
    </location>
</feature>
<dbReference type="Pfam" id="PF11705">
    <property type="entry name" value="RNA_pol_3_Rpc31"/>
    <property type="match status" value="1"/>
</dbReference>
<gene>
    <name evidence="5" type="ORF">TSIB3V08_LOCUS8612</name>
</gene>
<keyword evidence="3" id="KW-0539">Nucleus</keyword>
<feature type="compositionally biased region" description="Acidic residues" evidence="4">
    <location>
        <begin position="230"/>
        <end position="270"/>
    </location>
</feature>
<evidence type="ECO:0000256" key="2">
    <source>
        <dbReference type="ARBA" id="ARBA00008352"/>
    </source>
</evidence>
<dbReference type="PANTHER" id="PTHR15367:SF2">
    <property type="entry name" value="DNA-DIRECTED RNA POLYMERASE III SUBUNIT"/>
    <property type="match status" value="1"/>
</dbReference>
<name>A0A7R9B1F3_TIMSH</name>
<feature type="region of interest" description="Disordered" evidence="4">
    <location>
        <begin position="181"/>
        <end position="210"/>
    </location>
</feature>
<dbReference type="GO" id="GO:0006383">
    <property type="term" value="P:transcription by RNA polymerase III"/>
    <property type="evidence" value="ECO:0007669"/>
    <property type="project" value="InterPro"/>
</dbReference>
<evidence type="ECO:0000256" key="1">
    <source>
        <dbReference type="ARBA" id="ARBA00004123"/>
    </source>
</evidence>
<dbReference type="EMBL" id="OC004510">
    <property type="protein sequence ID" value="CAD7264562.1"/>
    <property type="molecule type" value="Genomic_DNA"/>
</dbReference>
<accession>A0A7R9B1F3</accession>
<evidence type="ECO:0000256" key="3">
    <source>
        <dbReference type="ARBA" id="ARBA00023242"/>
    </source>
</evidence>
<proteinExistence type="inferred from homology"/>
<comment type="similarity">
    <text evidence="2">Belongs to the eukaryotic RPC7 RNA polymerase subunit family.</text>
</comment>
<dbReference type="AlphaFoldDB" id="A0A7R9B1F3"/>